<organism evidence="3 4">
    <name type="scientific">Streblomastix strix</name>
    <dbReference type="NCBI Taxonomy" id="222440"/>
    <lineage>
        <taxon>Eukaryota</taxon>
        <taxon>Metamonada</taxon>
        <taxon>Preaxostyla</taxon>
        <taxon>Oxymonadida</taxon>
        <taxon>Streblomastigidae</taxon>
        <taxon>Streblomastix</taxon>
    </lineage>
</organism>
<evidence type="ECO:0000313" key="3">
    <source>
        <dbReference type="EMBL" id="KAA6367053.1"/>
    </source>
</evidence>
<proteinExistence type="predicted"/>
<feature type="region of interest" description="Disordered" evidence="2">
    <location>
        <begin position="1"/>
        <end position="29"/>
    </location>
</feature>
<keyword evidence="1" id="KW-0175">Coiled coil</keyword>
<accession>A0A5J4UA54</accession>
<evidence type="ECO:0000256" key="2">
    <source>
        <dbReference type="SAM" id="MobiDB-lite"/>
    </source>
</evidence>
<dbReference type="Proteomes" id="UP000324800">
    <property type="component" value="Unassembled WGS sequence"/>
</dbReference>
<comment type="caution">
    <text evidence="3">The sequence shown here is derived from an EMBL/GenBank/DDBJ whole genome shotgun (WGS) entry which is preliminary data.</text>
</comment>
<dbReference type="EMBL" id="SNRW01018735">
    <property type="protein sequence ID" value="KAA6367053.1"/>
    <property type="molecule type" value="Genomic_DNA"/>
</dbReference>
<reference evidence="3 4" key="1">
    <citation type="submission" date="2019-03" db="EMBL/GenBank/DDBJ databases">
        <title>Single cell metagenomics reveals metabolic interactions within the superorganism composed of flagellate Streblomastix strix and complex community of Bacteroidetes bacteria on its surface.</title>
        <authorList>
            <person name="Treitli S.C."/>
            <person name="Kolisko M."/>
            <person name="Husnik F."/>
            <person name="Keeling P."/>
            <person name="Hampl V."/>
        </authorList>
    </citation>
    <scope>NUCLEOTIDE SEQUENCE [LARGE SCALE GENOMIC DNA]</scope>
    <source>
        <strain evidence="3">ST1C</strain>
    </source>
</reference>
<feature type="compositionally biased region" description="Polar residues" evidence="2">
    <location>
        <begin position="1"/>
        <end position="18"/>
    </location>
</feature>
<sequence length="115" mass="13722">MWTNQPSFEEQKKSGTNTRQRKCVESSEDINSDKFPENVVRDDRGFIQSAHGLRITVPIKRQRVTKYFSENRTKEERQEKNYKQLQEEEKLADGNRLFIKNYLSSFLKVRDYTIA</sequence>
<name>A0A5J4UA54_9EUKA</name>
<protein>
    <submittedName>
        <fullName evidence="3">Uncharacterized protein</fullName>
    </submittedName>
</protein>
<evidence type="ECO:0000313" key="4">
    <source>
        <dbReference type="Proteomes" id="UP000324800"/>
    </source>
</evidence>
<dbReference type="AlphaFoldDB" id="A0A5J4UA54"/>
<gene>
    <name evidence="3" type="ORF">EZS28_037420</name>
</gene>
<feature type="coiled-coil region" evidence="1">
    <location>
        <begin position="68"/>
        <end position="95"/>
    </location>
</feature>
<evidence type="ECO:0000256" key="1">
    <source>
        <dbReference type="SAM" id="Coils"/>
    </source>
</evidence>